<dbReference type="PANTHER" id="PTHR46255">
    <property type="entry name" value="SHORT STATURE HOMEOBOX"/>
    <property type="match status" value="1"/>
</dbReference>
<sequence>MGSEFDLTSETEMSLNEVWNSRRIFMDDQWNELVKETKGFKSDYKSKKEKPLKIVMCCRQFTVNQRNELMQVLRETRYPDRRKLMELAERMGVSFQKISMWFRNIRRTKPRNKKGQAKSSSTHKNQKIVSSEFECENKNKEPQSQKIVPRGKRFTVGQRDELIRILEETRYPGKIKMAEIAQKMGVSSPNISTWFRNNRRNQRNKQLMFSSTCDRQETVCPESVFKSGKKNPLKTTLRRKRFTANERKELIRGTVHSNFNYRNGTIKLLKTNLSRKTFTDDERNELMQVFEKNPYLKRNKMEKLSLKMEVPFHSINVWFKNARRYNREKVGSESDYKIGMCDSFIENQSLNRSRIAAIWIHHRLH</sequence>
<dbReference type="STRING" id="471704.A0A195E2Z0"/>
<dbReference type="CDD" id="cd00086">
    <property type="entry name" value="homeodomain"/>
    <property type="match status" value="3"/>
</dbReference>
<evidence type="ECO:0000313" key="9">
    <source>
        <dbReference type="EMBL" id="KYN19446.1"/>
    </source>
</evidence>
<evidence type="ECO:0000256" key="7">
    <source>
        <dbReference type="SAM" id="MobiDB-lite"/>
    </source>
</evidence>
<dbReference type="InterPro" id="IPR001356">
    <property type="entry name" value="HD"/>
</dbReference>
<dbReference type="PANTHER" id="PTHR46255:SF3">
    <property type="entry name" value="HOMEOBOX DOMAIN-CONTAINING PROTEIN"/>
    <property type="match status" value="1"/>
</dbReference>
<evidence type="ECO:0000259" key="8">
    <source>
        <dbReference type="PROSITE" id="PS50071"/>
    </source>
</evidence>
<comment type="subcellular location">
    <subcellularLocation>
        <location evidence="1 5 6">Nucleus</location>
    </subcellularLocation>
</comment>
<proteinExistence type="predicted"/>
<dbReference type="PROSITE" id="PS00027">
    <property type="entry name" value="HOMEOBOX_1"/>
    <property type="match status" value="2"/>
</dbReference>
<evidence type="ECO:0000256" key="4">
    <source>
        <dbReference type="ARBA" id="ARBA00023242"/>
    </source>
</evidence>
<dbReference type="InterPro" id="IPR017970">
    <property type="entry name" value="Homeobox_CS"/>
</dbReference>
<evidence type="ECO:0000256" key="3">
    <source>
        <dbReference type="ARBA" id="ARBA00023155"/>
    </source>
</evidence>
<protein>
    <submittedName>
        <fullName evidence="9">Zinc finger homeobox protein 4</fullName>
    </submittedName>
</protein>
<evidence type="ECO:0000256" key="2">
    <source>
        <dbReference type="ARBA" id="ARBA00023125"/>
    </source>
</evidence>
<keyword evidence="3 5" id="KW-0371">Homeobox</keyword>
<evidence type="ECO:0000256" key="1">
    <source>
        <dbReference type="ARBA" id="ARBA00004123"/>
    </source>
</evidence>
<dbReference type="EMBL" id="KQ979709">
    <property type="protein sequence ID" value="KYN19446.1"/>
    <property type="molecule type" value="Genomic_DNA"/>
</dbReference>
<feature type="compositionally biased region" description="Polar residues" evidence="7">
    <location>
        <begin position="117"/>
        <end position="128"/>
    </location>
</feature>
<evidence type="ECO:0000256" key="5">
    <source>
        <dbReference type="PROSITE-ProRule" id="PRU00108"/>
    </source>
</evidence>
<keyword evidence="2 5" id="KW-0238">DNA-binding</keyword>
<dbReference type="PROSITE" id="PS50071">
    <property type="entry name" value="HOMEOBOX_2"/>
    <property type="match status" value="3"/>
</dbReference>
<feature type="DNA-binding region" description="Homeobox" evidence="5">
    <location>
        <begin position="155"/>
        <end position="206"/>
    </location>
</feature>
<dbReference type="GO" id="GO:0000981">
    <property type="term" value="F:DNA-binding transcription factor activity, RNA polymerase II-specific"/>
    <property type="evidence" value="ECO:0007669"/>
    <property type="project" value="InterPro"/>
</dbReference>
<keyword evidence="4 5" id="KW-0539">Nucleus</keyword>
<dbReference type="SMART" id="SM00389">
    <property type="entry name" value="HOX"/>
    <property type="match status" value="3"/>
</dbReference>
<name>A0A195E2Z0_9HYME</name>
<feature type="DNA-binding region" description="Homeobox" evidence="5">
    <location>
        <begin position="271"/>
        <end position="330"/>
    </location>
</feature>
<feature type="region of interest" description="Disordered" evidence="7">
    <location>
        <begin position="108"/>
        <end position="128"/>
    </location>
</feature>
<dbReference type="Proteomes" id="UP000078492">
    <property type="component" value="Unassembled WGS sequence"/>
</dbReference>
<reference evidence="9 10" key="1">
    <citation type="submission" date="2015-09" db="EMBL/GenBank/DDBJ databases">
        <title>Trachymyrmex cornetzi WGS genome.</title>
        <authorList>
            <person name="Nygaard S."/>
            <person name="Hu H."/>
            <person name="Boomsma J."/>
            <person name="Zhang G."/>
        </authorList>
    </citation>
    <scope>NUCLEOTIDE SEQUENCE [LARGE SCALE GENOMIC DNA]</scope>
    <source>
        <strain evidence="9">Tcor2-1</strain>
        <tissue evidence="9">Whole body</tissue>
    </source>
</reference>
<dbReference type="AlphaFoldDB" id="A0A195E2Z0"/>
<dbReference type="SUPFAM" id="SSF46689">
    <property type="entry name" value="Homeodomain-like"/>
    <property type="match status" value="3"/>
</dbReference>
<dbReference type="InterPro" id="IPR009057">
    <property type="entry name" value="Homeodomain-like_sf"/>
</dbReference>
<feature type="DNA-binding region" description="Homeobox" evidence="5">
    <location>
        <begin position="63"/>
        <end position="113"/>
    </location>
</feature>
<organism evidence="9 10">
    <name type="scientific">Trachymyrmex cornetzi</name>
    <dbReference type="NCBI Taxonomy" id="471704"/>
    <lineage>
        <taxon>Eukaryota</taxon>
        <taxon>Metazoa</taxon>
        <taxon>Ecdysozoa</taxon>
        <taxon>Arthropoda</taxon>
        <taxon>Hexapoda</taxon>
        <taxon>Insecta</taxon>
        <taxon>Pterygota</taxon>
        <taxon>Neoptera</taxon>
        <taxon>Endopterygota</taxon>
        <taxon>Hymenoptera</taxon>
        <taxon>Apocrita</taxon>
        <taxon>Aculeata</taxon>
        <taxon>Formicoidea</taxon>
        <taxon>Formicidae</taxon>
        <taxon>Myrmicinae</taxon>
        <taxon>Trachymyrmex</taxon>
    </lineage>
</organism>
<evidence type="ECO:0000256" key="6">
    <source>
        <dbReference type="RuleBase" id="RU000682"/>
    </source>
</evidence>
<gene>
    <name evidence="9" type="ORF">ALC57_08213</name>
</gene>
<dbReference type="GO" id="GO:0005634">
    <property type="term" value="C:nucleus"/>
    <property type="evidence" value="ECO:0007669"/>
    <property type="project" value="UniProtKB-SubCell"/>
</dbReference>
<feature type="domain" description="Homeobox" evidence="8">
    <location>
        <begin position="269"/>
        <end position="329"/>
    </location>
</feature>
<keyword evidence="10" id="KW-1185">Reference proteome</keyword>
<dbReference type="InterPro" id="IPR052631">
    <property type="entry name" value="Paired_homeobox_Bicoid"/>
</dbReference>
<feature type="domain" description="Homeobox" evidence="8">
    <location>
        <begin position="61"/>
        <end position="112"/>
    </location>
</feature>
<dbReference type="Pfam" id="PF00046">
    <property type="entry name" value="Homeodomain"/>
    <property type="match status" value="3"/>
</dbReference>
<accession>A0A195E2Z0</accession>
<dbReference type="Gene3D" id="1.10.10.60">
    <property type="entry name" value="Homeodomain-like"/>
    <property type="match status" value="3"/>
</dbReference>
<dbReference type="GO" id="GO:1990837">
    <property type="term" value="F:sequence-specific double-stranded DNA binding"/>
    <property type="evidence" value="ECO:0007669"/>
    <property type="project" value="TreeGrafter"/>
</dbReference>
<feature type="domain" description="Homeobox" evidence="8">
    <location>
        <begin position="153"/>
        <end position="205"/>
    </location>
</feature>
<evidence type="ECO:0000313" key="10">
    <source>
        <dbReference type="Proteomes" id="UP000078492"/>
    </source>
</evidence>